<organism evidence="1">
    <name type="scientific">Anopheles marajoara</name>
    <dbReference type="NCBI Taxonomy" id="58244"/>
    <lineage>
        <taxon>Eukaryota</taxon>
        <taxon>Metazoa</taxon>
        <taxon>Ecdysozoa</taxon>
        <taxon>Arthropoda</taxon>
        <taxon>Hexapoda</taxon>
        <taxon>Insecta</taxon>
        <taxon>Pterygota</taxon>
        <taxon>Neoptera</taxon>
        <taxon>Endopterygota</taxon>
        <taxon>Diptera</taxon>
        <taxon>Nematocera</taxon>
        <taxon>Culicoidea</taxon>
        <taxon>Culicidae</taxon>
        <taxon>Anophelinae</taxon>
        <taxon>Anopheles</taxon>
    </lineage>
</organism>
<dbReference type="AlphaFoldDB" id="A0A2M4CBC0"/>
<reference evidence="1" key="1">
    <citation type="submission" date="2018-01" db="EMBL/GenBank/DDBJ databases">
        <title>An insight into the sialome of Amazonian anophelines.</title>
        <authorList>
            <person name="Ribeiro J.M."/>
            <person name="Scarpassa V."/>
            <person name="Calvo E."/>
        </authorList>
    </citation>
    <scope>NUCLEOTIDE SEQUENCE</scope>
    <source>
        <tissue evidence="1">Salivary glands</tissue>
    </source>
</reference>
<name>A0A2M4CBC0_9DIPT</name>
<protein>
    <submittedName>
        <fullName evidence="1">Putative secreted protein</fullName>
    </submittedName>
</protein>
<evidence type="ECO:0000313" key="1">
    <source>
        <dbReference type="EMBL" id="MBW62630.1"/>
    </source>
</evidence>
<dbReference type="EMBL" id="GGFJ01013489">
    <property type="protein sequence ID" value="MBW62630.1"/>
    <property type="molecule type" value="Transcribed_RNA"/>
</dbReference>
<accession>A0A2M4CBC0</accession>
<sequence length="81" mass="9073">MGYTLFPALLCLSPCRRSCSPEAVWLRLIAKEHYYRCRARTPSVTCFCVCANSSAPTKRAVVPCHLPSSSFHRDKSLPILT</sequence>
<proteinExistence type="predicted"/>